<keyword evidence="3" id="KW-1185">Reference proteome</keyword>
<gene>
    <name evidence="2" type="ORF">Cgig2_025439</name>
</gene>
<dbReference type="AlphaFoldDB" id="A0A9Q1KQW5"/>
<accession>A0A9Q1KQW5</accession>
<evidence type="ECO:0000313" key="3">
    <source>
        <dbReference type="Proteomes" id="UP001153076"/>
    </source>
</evidence>
<protein>
    <submittedName>
        <fullName evidence="2">Uncharacterized protein</fullName>
    </submittedName>
</protein>
<proteinExistence type="predicted"/>
<name>A0A9Q1KQW5_9CARY</name>
<keyword evidence="1" id="KW-0732">Signal</keyword>
<evidence type="ECO:0000313" key="2">
    <source>
        <dbReference type="EMBL" id="KAJ8447062.1"/>
    </source>
</evidence>
<sequence length="204" mass="23095">MYLLSLLVDEALPLLFLMTLAVCCHLLRSGVPGLKDCQPHPHLVCIKQKGSQNQTEKLTNIGMTNTLRKILKDRKACRGKEEVVFKKLQLREPIQRFRITRLALLPIRAFHRFYCVSHILGDGPGLIILPRVDLEVTGRFSLLSHGLPIGLPNRLTLLPVENDVMNPGLLLKQYHPKSPISLGGLWMVCTRLNVRVEQVRLRSS</sequence>
<feature type="chain" id="PRO_5040221860" evidence="1">
    <location>
        <begin position="22"/>
        <end position="204"/>
    </location>
</feature>
<dbReference type="EMBL" id="JAKOGI010000042">
    <property type="protein sequence ID" value="KAJ8447062.1"/>
    <property type="molecule type" value="Genomic_DNA"/>
</dbReference>
<dbReference type="Proteomes" id="UP001153076">
    <property type="component" value="Unassembled WGS sequence"/>
</dbReference>
<organism evidence="2 3">
    <name type="scientific">Carnegiea gigantea</name>
    <dbReference type="NCBI Taxonomy" id="171969"/>
    <lineage>
        <taxon>Eukaryota</taxon>
        <taxon>Viridiplantae</taxon>
        <taxon>Streptophyta</taxon>
        <taxon>Embryophyta</taxon>
        <taxon>Tracheophyta</taxon>
        <taxon>Spermatophyta</taxon>
        <taxon>Magnoliopsida</taxon>
        <taxon>eudicotyledons</taxon>
        <taxon>Gunneridae</taxon>
        <taxon>Pentapetalae</taxon>
        <taxon>Caryophyllales</taxon>
        <taxon>Cactineae</taxon>
        <taxon>Cactaceae</taxon>
        <taxon>Cactoideae</taxon>
        <taxon>Echinocereeae</taxon>
        <taxon>Carnegiea</taxon>
    </lineage>
</organism>
<comment type="caution">
    <text evidence="2">The sequence shown here is derived from an EMBL/GenBank/DDBJ whole genome shotgun (WGS) entry which is preliminary data.</text>
</comment>
<evidence type="ECO:0000256" key="1">
    <source>
        <dbReference type="SAM" id="SignalP"/>
    </source>
</evidence>
<feature type="signal peptide" evidence="1">
    <location>
        <begin position="1"/>
        <end position="21"/>
    </location>
</feature>
<reference evidence="2" key="1">
    <citation type="submission" date="2022-04" db="EMBL/GenBank/DDBJ databases">
        <title>Carnegiea gigantea Genome sequencing and assembly v2.</title>
        <authorList>
            <person name="Copetti D."/>
            <person name="Sanderson M.J."/>
            <person name="Burquez A."/>
            <person name="Wojciechowski M.F."/>
        </authorList>
    </citation>
    <scope>NUCLEOTIDE SEQUENCE</scope>
    <source>
        <strain evidence="2">SGP5-SGP5p</strain>
        <tissue evidence="2">Aerial part</tissue>
    </source>
</reference>